<dbReference type="Pfam" id="PF01227">
    <property type="entry name" value="GTP_cyclohydroI"/>
    <property type="match status" value="2"/>
</dbReference>
<dbReference type="EC" id="3.5.4.16" evidence="3"/>
<organism evidence="10">
    <name type="scientific">Ostreococcus tauri</name>
    <name type="common">Marine green alga</name>
    <dbReference type="NCBI Taxonomy" id="70448"/>
    <lineage>
        <taxon>Eukaryota</taxon>
        <taxon>Viridiplantae</taxon>
        <taxon>Chlorophyta</taxon>
        <taxon>Mamiellophyceae</taxon>
        <taxon>Mamiellales</taxon>
        <taxon>Bathycoccaceae</taxon>
        <taxon>Ostreococcus</taxon>
    </lineage>
</organism>
<evidence type="ECO:0000256" key="6">
    <source>
        <dbReference type="ARBA" id="ARBA00030854"/>
    </source>
</evidence>
<dbReference type="PANTHER" id="PTHR11109">
    <property type="entry name" value="GTP CYCLOHYDROLASE I"/>
    <property type="match status" value="1"/>
</dbReference>
<feature type="domain" description="GTP cyclohydrolase I" evidence="8">
    <location>
        <begin position="59"/>
        <end position="212"/>
    </location>
</feature>
<name>A0A1Y5IF50_OSTTA</name>
<evidence type="ECO:0000256" key="7">
    <source>
        <dbReference type="SAM" id="MobiDB-lite"/>
    </source>
</evidence>
<dbReference type="Gene3D" id="1.10.286.10">
    <property type="match status" value="1"/>
</dbReference>
<dbReference type="PROSITE" id="PS00860">
    <property type="entry name" value="GTP_CYCLOHYDROL_1_2"/>
    <property type="match status" value="1"/>
</dbReference>
<evidence type="ECO:0000313" key="9">
    <source>
        <dbReference type="EMBL" id="OUS44956.1"/>
    </source>
</evidence>
<protein>
    <recommendedName>
        <fullName evidence="4">GTP cyclohydrolase 1</fullName>
        <ecNumber evidence="3">3.5.4.16</ecNumber>
    </recommendedName>
    <alternativeName>
        <fullName evidence="6">GTP cyclohydrolase I</fullName>
    </alternativeName>
</protein>
<dbReference type="GO" id="GO:0008270">
    <property type="term" value="F:zinc ion binding"/>
    <property type="evidence" value="ECO:0007669"/>
    <property type="project" value="TreeGrafter"/>
</dbReference>
<dbReference type="PANTHER" id="PTHR11109:SF7">
    <property type="entry name" value="GTP CYCLOHYDROLASE 1"/>
    <property type="match status" value="1"/>
</dbReference>
<dbReference type="GO" id="GO:0046654">
    <property type="term" value="P:tetrahydrofolate biosynthetic process"/>
    <property type="evidence" value="ECO:0007669"/>
    <property type="project" value="InterPro"/>
</dbReference>
<dbReference type="SUPFAM" id="SSF55620">
    <property type="entry name" value="Tetrahydrobiopterin biosynthesis enzymes-like"/>
    <property type="match status" value="2"/>
</dbReference>
<evidence type="ECO:0000256" key="4">
    <source>
        <dbReference type="ARBA" id="ARBA00017272"/>
    </source>
</evidence>
<dbReference type="GO" id="GO:0005525">
    <property type="term" value="F:GTP binding"/>
    <property type="evidence" value="ECO:0007669"/>
    <property type="project" value="TreeGrafter"/>
</dbReference>
<dbReference type="GO" id="GO:0006729">
    <property type="term" value="P:tetrahydrobiopterin biosynthetic process"/>
    <property type="evidence" value="ECO:0007669"/>
    <property type="project" value="TreeGrafter"/>
</dbReference>
<dbReference type="EMBL" id="KZ155776">
    <property type="protein sequence ID" value="OUS48199.1"/>
    <property type="molecule type" value="Genomic_DNA"/>
</dbReference>
<dbReference type="AlphaFoldDB" id="A0A1Y5IF50"/>
<feature type="compositionally biased region" description="Basic and acidic residues" evidence="7">
    <location>
        <begin position="14"/>
        <end position="24"/>
    </location>
</feature>
<feature type="domain" description="GTP cyclohydrolase I" evidence="8">
    <location>
        <begin position="330"/>
        <end position="496"/>
    </location>
</feature>
<sequence>MPRALSECVVRTEAMAKPRARDGVETAPPSPTTPHDASFPGAASSSDSDASDGAADVSRCVREMLRAMGEDVEREGLMDTPARVAKALAFAMRGYDACPTAALGTALFNEDGLARASSASTKEDIELGTNDVVLVRDIPVFSTCARTFMPFYGVIHVGYAPRAGVIVGLSKLARVAEVYSRRLQTPDGLARAVAQALDDVASPLGVGVMFTGMQLGPFEPRKMEGWASTGCFAATNSVWWDEFSALVELGGGPSELSRGIWGDESRCGSCDNVQGGRVATTRGETETMMDAAASRAASEVDESVFSSVSKLLRALNLEKRVSEATDGEVTLEDTAKRYSQLLAAMRSGADVPFNLIAESAPRDGESNDGVDEIEDGVCVTRDLHMSTVCEHHLLPFHGTVSAAYMTGPGAQPLSRDTLQAIVSRHSRRLQVQERLTRDIAEEISTLTGGVGVIVAARASHLCMVSRGVEKPGSSTCTAVKLGRFAREPALRARVWKRLCATGNL</sequence>
<dbReference type="InterPro" id="IPR020602">
    <property type="entry name" value="GTP_CycHdrlase_I_dom"/>
</dbReference>
<dbReference type="EMBL" id="KZ155794">
    <property type="protein sequence ID" value="OUS44956.1"/>
    <property type="molecule type" value="Genomic_DNA"/>
</dbReference>
<dbReference type="eggNOG" id="KOG2698">
    <property type="taxonomic scope" value="Eukaryota"/>
</dbReference>
<comment type="similarity">
    <text evidence="2">Belongs to the GTP cyclohydrolase I family.</text>
</comment>
<dbReference type="InterPro" id="IPR001474">
    <property type="entry name" value="GTP_CycHdrlase_I"/>
</dbReference>
<accession>A0A1Y5IF50</accession>
<feature type="compositionally biased region" description="Low complexity" evidence="7">
    <location>
        <begin position="36"/>
        <end position="53"/>
    </location>
</feature>
<evidence type="ECO:0000256" key="5">
    <source>
        <dbReference type="ARBA" id="ARBA00022801"/>
    </source>
</evidence>
<evidence type="ECO:0000256" key="1">
    <source>
        <dbReference type="ARBA" id="ARBA00005080"/>
    </source>
</evidence>
<evidence type="ECO:0000259" key="8">
    <source>
        <dbReference type="Pfam" id="PF01227"/>
    </source>
</evidence>
<dbReference type="InterPro" id="IPR043134">
    <property type="entry name" value="GTP-CH-I_N"/>
</dbReference>
<keyword evidence="5 10" id="KW-0378">Hydrolase</keyword>
<dbReference type="InterPro" id="IPR043133">
    <property type="entry name" value="GTP-CH-I_C/QueF"/>
</dbReference>
<evidence type="ECO:0000313" key="10">
    <source>
        <dbReference type="EMBL" id="OUS48199.1"/>
    </source>
</evidence>
<dbReference type="GO" id="GO:0003934">
    <property type="term" value="F:GTP cyclohydrolase I activity"/>
    <property type="evidence" value="ECO:0007669"/>
    <property type="project" value="UniProtKB-EC"/>
</dbReference>
<feature type="region of interest" description="Disordered" evidence="7">
    <location>
        <begin position="1"/>
        <end position="53"/>
    </location>
</feature>
<dbReference type="Gene3D" id="3.30.1130.10">
    <property type="match status" value="2"/>
</dbReference>
<reference evidence="10" key="1">
    <citation type="submission" date="2017-04" db="EMBL/GenBank/DDBJ databases">
        <title>Population genomics of picophytoplankton unveils novel chromosome hypervariability.</title>
        <authorList>
            <consortium name="DOE Joint Genome Institute"/>
            <person name="Blanc-Mathieu R."/>
            <person name="Krasovec M."/>
            <person name="Hebrard M."/>
            <person name="Yau S."/>
            <person name="Desgranges E."/>
            <person name="Martin J."/>
            <person name="Schackwitz W."/>
            <person name="Kuo A."/>
            <person name="Salin G."/>
            <person name="Donnadieu C."/>
            <person name="Desdevises Y."/>
            <person name="Sanchez-Ferandin S."/>
            <person name="Moreau H."/>
            <person name="Rivals E."/>
            <person name="Grigoriev I.V."/>
            <person name="Grimsley N."/>
            <person name="Eyre-Walker A."/>
            <person name="Piganeau G."/>
        </authorList>
    </citation>
    <scope>NUCLEOTIDE SEQUENCE [LARGE SCALE GENOMIC DNA]</scope>
    <source>
        <strain evidence="10">RCC 1115</strain>
    </source>
</reference>
<evidence type="ECO:0000256" key="2">
    <source>
        <dbReference type="ARBA" id="ARBA00008085"/>
    </source>
</evidence>
<gene>
    <name evidence="9" type="ORF">BE221DRAFT_17592</name>
    <name evidence="10" type="ORF">BE221DRAFT_204312</name>
</gene>
<dbReference type="UniPathway" id="UPA00848">
    <property type="reaction ID" value="UER00151"/>
</dbReference>
<comment type="pathway">
    <text evidence="1">Cofactor biosynthesis; 7,8-dihydroneopterin triphosphate biosynthesis; 7,8-dihydroneopterin triphosphate from GTP: step 1/1.</text>
</comment>
<dbReference type="GO" id="GO:0005737">
    <property type="term" value="C:cytoplasm"/>
    <property type="evidence" value="ECO:0007669"/>
    <property type="project" value="TreeGrafter"/>
</dbReference>
<evidence type="ECO:0000256" key="3">
    <source>
        <dbReference type="ARBA" id="ARBA00012715"/>
    </source>
</evidence>
<proteinExistence type="inferred from homology"/>
<dbReference type="InterPro" id="IPR018234">
    <property type="entry name" value="GTP_CycHdrlase_I_CS"/>
</dbReference>
<dbReference type="Proteomes" id="UP000195557">
    <property type="component" value="Unassembled WGS sequence"/>
</dbReference>